<protein>
    <recommendedName>
        <fullName evidence="11 12">Galactokinase</fullName>
        <ecNumber evidence="11 12">2.7.1.6</ecNumber>
    </recommendedName>
    <alternativeName>
        <fullName evidence="11">Galactose kinase</fullName>
    </alternativeName>
</protein>
<dbReference type="InterPro" id="IPR006206">
    <property type="entry name" value="Mevalonate/galactokinase"/>
</dbReference>
<name>A0A1T4KGI1_9LACT</name>
<reference evidence="17" key="1">
    <citation type="submission" date="2017-02" db="EMBL/GenBank/DDBJ databases">
        <authorList>
            <person name="Varghese N."/>
            <person name="Submissions S."/>
        </authorList>
    </citation>
    <scope>NUCLEOTIDE SEQUENCE [LARGE SCALE GENOMIC DNA]</scope>
    <source>
        <strain evidence="17">DSM 15739</strain>
    </source>
</reference>
<dbReference type="InterPro" id="IPR019539">
    <property type="entry name" value="GalKase_N"/>
</dbReference>
<dbReference type="STRING" id="1121925.SAMN02746011_00743"/>
<dbReference type="EC" id="2.7.1.6" evidence="11 12"/>
<sequence>MIIEQLNKKFNELFQHEGGKAYFAPGRINLIGEHTDYNGGRVFPCAITNGTYAVAAKREDTTVNCYSLNFEEVGIISFDLNELVNKKEDSWTNFVKGMIKYMAEAGYAIDKGFDIVIYGNIPNGSGLSSSSSLELLIGVTIQNLFGFEIDRVELVKIGQRVENQFIGVNSGIMDQFAIGMGAKDHAIYLDTNTLEYELVPAEFGENIVLIMNTKKRRELVESNYNERRSQCEEALRRLQTQLDIKALGELSIETFEANRHLIGDEVLERRAKHAVYENERTKLAKAALTSGDLVAFGQLLNQSHISLRDDYEVTGLELDTLVHTAWEQPGVLGARMTGAGMGGCAIALVNRNQVEAVKAAVQAEYEKTVGYSAEFYVAEVGDGAKAL</sequence>
<evidence type="ECO:0000256" key="4">
    <source>
        <dbReference type="ARBA" id="ARBA00022723"/>
    </source>
</evidence>
<evidence type="ECO:0000259" key="14">
    <source>
        <dbReference type="Pfam" id="PF08544"/>
    </source>
</evidence>
<dbReference type="HAMAP" id="MF_00246">
    <property type="entry name" value="Galactokinase"/>
    <property type="match status" value="1"/>
</dbReference>
<dbReference type="NCBIfam" id="NF003705">
    <property type="entry name" value="PRK05322.1"/>
    <property type="match status" value="1"/>
</dbReference>
<dbReference type="SUPFAM" id="SSF55060">
    <property type="entry name" value="GHMP Kinase, C-terminal domain"/>
    <property type="match status" value="1"/>
</dbReference>
<feature type="binding site" evidence="11">
    <location>
        <position position="162"/>
    </location>
    <ligand>
        <name>Mg(2+)</name>
        <dbReference type="ChEBI" id="CHEBI:18420"/>
    </ligand>
</feature>
<dbReference type="GO" id="GO:0005829">
    <property type="term" value="C:cytosol"/>
    <property type="evidence" value="ECO:0007669"/>
    <property type="project" value="TreeGrafter"/>
</dbReference>
<dbReference type="GO" id="GO:0004335">
    <property type="term" value="F:galactokinase activity"/>
    <property type="evidence" value="ECO:0007669"/>
    <property type="project" value="UniProtKB-UniRule"/>
</dbReference>
<evidence type="ECO:0000256" key="1">
    <source>
        <dbReference type="ARBA" id="ARBA00006566"/>
    </source>
</evidence>
<keyword evidence="10 11" id="KW-0119">Carbohydrate metabolism</keyword>
<keyword evidence="6 11" id="KW-0418">Kinase</keyword>
<keyword evidence="17" id="KW-1185">Reference proteome</keyword>
<evidence type="ECO:0000256" key="3">
    <source>
        <dbReference type="ARBA" id="ARBA00022679"/>
    </source>
</evidence>
<keyword evidence="4 11" id="KW-0479">Metal-binding</keyword>
<evidence type="ECO:0000313" key="17">
    <source>
        <dbReference type="Proteomes" id="UP000189941"/>
    </source>
</evidence>
<dbReference type="Pfam" id="PF08544">
    <property type="entry name" value="GHMP_kinases_C"/>
    <property type="match status" value="1"/>
</dbReference>
<dbReference type="OrthoDB" id="250531at2"/>
<keyword evidence="9 11" id="KW-0299">Galactose metabolism</keyword>
<dbReference type="GO" id="GO:0006012">
    <property type="term" value="P:galactose metabolic process"/>
    <property type="evidence" value="ECO:0007669"/>
    <property type="project" value="UniProtKB-UniRule"/>
</dbReference>
<organism evidence="16 17">
    <name type="scientific">Globicatella sulfidifaciens DSM 15739</name>
    <dbReference type="NCBI Taxonomy" id="1121925"/>
    <lineage>
        <taxon>Bacteria</taxon>
        <taxon>Bacillati</taxon>
        <taxon>Bacillota</taxon>
        <taxon>Bacilli</taxon>
        <taxon>Lactobacillales</taxon>
        <taxon>Aerococcaceae</taxon>
        <taxon>Globicatella</taxon>
    </lineage>
</organism>
<dbReference type="InterPro" id="IPR014721">
    <property type="entry name" value="Ribsml_uS5_D2-typ_fold_subgr"/>
</dbReference>
<dbReference type="Gene3D" id="3.30.70.890">
    <property type="entry name" value="GHMP kinase, C-terminal domain"/>
    <property type="match status" value="1"/>
</dbReference>
<feature type="site" description="Transition state stabilizer" evidence="11">
    <location>
        <position position="27"/>
    </location>
</feature>
<dbReference type="GO" id="GO:0000287">
    <property type="term" value="F:magnesium ion binding"/>
    <property type="evidence" value="ECO:0007669"/>
    <property type="project" value="UniProtKB-UniRule"/>
</dbReference>
<dbReference type="PANTHER" id="PTHR10457">
    <property type="entry name" value="MEVALONATE KINASE/GALACTOKINASE"/>
    <property type="match status" value="1"/>
</dbReference>
<keyword evidence="5 11" id="KW-0547">Nucleotide-binding</keyword>
<dbReference type="SUPFAM" id="SSF54211">
    <property type="entry name" value="Ribosomal protein S5 domain 2-like"/>
    <property type="match status" value="1"/>
</dbReference>
<evidence type="ECO:0000256" key="10">
    <source>
        <dbReference type="ARBA" id="ARBA00023277"/>
    </source>
</evidence>
<gene>
    <name evidence="11" type="primary">galK</name>
    <name evidence="16" type="ORF">SAMN02746011_00743</name>
</gene>
<proteinExistence type="inferred from homology"/>
<dbReference type="Pfam" id="PF10509">
    <property type="entry name" value="GalKase_gal_bdg"/>
    <property type="match status" value="1"/>
</dbReference>
<evidence type="ECO:0000256" key="8">
    <source>
        <dbReference type="ARBA" id="ARBA00022842"/>
    </source>
</evidence>
<feature type="domain" description="GHMP kinase C-terminal" evidence="14">
    <location>
        <begin position="285"/>
        <end position="366"/>
    </location>
</feature>
<feature type="domain" description="Galactokinase N-terminal" evidence="15">
    <location>
        <begin position="8"/>
        <end position="57"/>
    </location>
</feature>
<evidence type="ECO:0000256" key="12">
    <source>
        <dbReference type="NCBIfam" id="TIGR00131"/>
    </source>
</evidence>
<feature type="active site" description="Proton acceptor" evidence="11">
    <location>
        <position position="174"/>
    </location>
</feature>
<keyword evidence="7 11" id="KW-0067">ATP-binding</keyword>
<dbReference type="PIRSF" id="PIRSF000530">
    <property type="entry name" value="Galactokinase"/>
    <property type="match status" value="1"/>
</dbReference>
<feature type="binding site" evidence="11">
    <location>
        <position position="67"/>
    </location>
    <ligand>
        <name>ATP</name>
        <dbReference type="ChEBI" id="CHEBI:30616"/>
    </ligand>
</feature>
<dbReference type="InterPro" id="IPR036554">
    <property type="entry name" value="GHMP_kinase_C_sf"/>
</dbReference>
<evidence type="ECO:0000256" key="7">
    <source>
        <dbReference type="ARBA" id="ARBA00022840"/>
    </source>
</evidence>
<evidence type="ECO:0000259" key="13">
    <source>
        <dbReference type="Pfam" id="PF00288"/>
    </source>
</evidence>
<dbReference type="Pfam" id="PF00288">
    <property type="entry name" value="GHMP_kinases_N"/>
    <property type="match status" value="1"/>
</dbReference>
<feature type="binding site" evidence="11">
    <location>
        <begin position="33"/>
        <end position="36"/>
    </location>
    <ligand>
        <name>substrate</name>
    </ligand>
</feature>
<evidence type="ECO:0000256" key="5">
    <source>
        <dbReference type="ARBA" id="ARBA00022741"/>
    </source>
</evidence>
<evidence type="ECO:0000256" key="2">
    <source>
        <dbReference type="ARBA" id="ARBA00022490"/>
    </source>
</evidence>
<dbReference type="PANTHER" id="PTHR10457:SF7">
    <property type="entry name" value="GALACTOKINASE-RELATED"/>
    <property type="match status" value="1"/>
</dbReference>
<dbReference type="PRINTS" id="PR00473">
    <property type="entry name" value="GALCTOKINASE"/>
</dbReference>
<dbReference type="PROSITE" id="PS00106">
    <property type="entry name" value="GALACTOKINASE"/>
    <property type="match status" value="1"/>
</dbReference>
<comment type="function">
    <text evidence="11">Catalyzes the transfer of the gamma-phosphate of ATP to D-galactose to form alpha-D-galactose-1-phosphate (Gal-1-P).</text>
</comment>
<comment type="pathway">
    <text evidence="11">Carbohydrate metabolism; galactose metabolism.</text>
</comment>
<evidence type="ECO:0000256" key="9">
    <source>
        <dbReference type="ARBA" id="ARBA00023144"/>
    </source>
</evidence>
<dbReference type="InterPro" id="IPR019741">
    <property type="entry name" value="Galactokinase_CS"/>
</dbReference>
<dbReference type="GO" id="GO:0005524">
    <property type="term" value="F:ATP binding"/>
    <property type="evidence" value="ECO:0007669"/>
    <property type="project" value="UniProtKB-UniRule"/>
</dbReference>
<feature type="domain" description="GHMP kinase N-terminal" evidence="13">
    <location>
        <begin position="93"/>
        <end position="181"/>
    </location>
</feature>
<keyword evidence="2 11" id="KW-0963">Cytoplasm</keyword>
<dbReference type="Gene3D" id="3.30.230.10">
    <property type="match status" value="1"/>
</dbReference>
<dbReference type="AlphaFoldDB" id="A0A1T4KGI1"/>
<dbReference type="FunFam" id="3.30.230.10:FF:000017">
    <property type="entry name" value="Galactokinase"/>
    <property type="match status" value="1"/>
</dbReference>
<dbReference type="InterPro" id="IPR013750">
    <property type="entry name" value="GHMP_kinase_C_dom"/>
</dbReference>
<comment type="similarity">
    <text evidence="1 11">Belongs to the GHMP kinase family. GalK subfamily.</text>
</comment>
<evidence type="ECO:0000256" key="6">
    <source>
        <dbReference type="ARBA" id="ARBA00022777"/>
    </source>
</evidence>
<dbReference type="RefSeq" id="WP_078755533.1">
    <property type="nucleotide sequence ID" value="NZ_FUWO01000004.1"/>
</dbReference>
<dbReference type="NCBIfam" id="TIGR00131">
    <property type="entry name" value="gal_kin"/>
    <property type="match status" value="1"/>
</dbReference>
<evidence type="ECO:0000313" key="16">
    <source>
        <dbReference type="EMBL" id="SJZ41522.1"/>
    </source>
</evidence>
<comment type="catalytic activity">
    <reaction evidence="11">
        <text>alpha-D-galactose + ATP = alpha-D-galactose 1-phosphate + ADP + H(+)</text>
        <dbReference type="Rhea" id="RHEA:13553"/>
        <dbReference type="ChEBI" id="CHEBI:15378"/>
        <dbReference type="ChEBI" id="CHEBI:28061"/>
        <dbReference type="ChEBI" id="CHEBI:30616"/>
        <dbReference type="ChEBI" id="CHEBI:58336"/>
        <dbReference type="ChEBI" id="CHEBI:456216"/>
        <dbReference type="EC" id="2.7.1.6"/>
    </reaction>
</comment>
<feature type="binding site" evidence="11">
    <location>
        <position position="130"/>
    </location>
    <ligand>
        <name>Mg(2+)</name>
        <dbReference type="ChEBI" id="CHEBI:18420"/>
    </ligand>
</feature>
<dbReference type="Proteomes" id="UP000189941">
    <property type="component" value="Unassembled WGS sequence"/>
</dbReference>
<dbReference type="FunFam" id="3.30.70.890:FF:000001">
    <property type="entry name" value="Galactokinase"/>
    <property type="match status" value="1"/>
</dbReference>
<dbReference type="EMBL" id="FUWO01000004">
    <property type="protein sequence ID" value="SJZ41522.1"/>
    <property type="molecule type" value="Genomic_DNA"/>
</dbReference>
<dbReference type="InterPro" id="IPR022963">
    <property type="entry name" value="Galactokinase_bac"/>
</dbReference>
<keyword evidence="3 11" id="KW-0808">Transferase</keyword>
<dbReference type="InterPro" id="IPR020568">
    <property type="entry name" value="Ribosomal_Su5_D2-typ_SF"/>
</dbReference>
<evidence type="ECO:0000256" key="11">
    <source>
        <dbReference type="HAMAP-Rule" id="MF_00246"/>
    </source>
</evidence>
<comment type="subcellular location">
    <subcellularLocation>
        <location evidence="11">Cytoplasm</location>
    </subcellularLocation>
</comment>
<keyword evidence="8 11" id="KW-0460">Magnesium</keyword>
<feature type="binding site" evidence="11">
    <location>
        <begin position="124"/>
        <end position="130"/>
    </location>
    <ligand>
        <name>ATP</name>
        <dbReference type="ChEBI" id="CHEBI:30616"/>
    </ligand>
</feature>
<dbReference type="InterPro" id="IPR006204">
    <property type="entry name" value="GHMP_kinase_N_dom"/>
</dbReference>
<evidence type="ECO:0000259" key="15">
    <source>
        <dbReference type="Pfam" id="PF10509"/>
    </source>
</evidence>
<dbReference type="InterPro" id="IPR000705">
    <property type="entry name" value="Galactokinase"/>
</dbReference>
<dbReference type="UniPathway" id="UPA00214"/>
<dbReference type="PROSITE" id="PS00627">
    <property type="entry name" value="GHMP_KINASES_ATP"/>
    <property type="match status" value="1"/>
</dbReference>
<feature type="binding site" evidence="11">
    <location>
        <position position="224"/>
    </location>
    <ligand>
        <name>substrate</name>
    </ligand>
</feature>
<dbReference type="PRINTS" id="PR00959">
    <property type="entry name" value="MEVGALKINASE"/>
</dbReference>
<dbReference type="InterPro" id="IPR006203">
    <property type="entry name" value="GHMP_knse_ATP-bd_CS"/>
</dbReference>
<accession>A0A1T4KGI1</accession>